<dbReference type="Proteomes" id="UP001151760">
    <property type="component" value="Unassembled WGS sequence"/>
</dbReference>
<reference evidence="1" key="2">
    <citation type="submission" date="2022-01" db="EMBL/GenBank/DDBJ databases">
        <authorList>
            <person name="Yamashiro T."/>
            <person name="Shiraishi A."/>
            <person name="Satake H."/>
            <person name="Nakayama K."/>
        </authorList>
    </citation>
    <scope>NUCLEOTIDE SEQUENCE</scope>
</reference>
<reference evidence="1" key="1">
    <citation type="journal article" date="2022" name="Int. J. Mol. Sci.">
        <title>Draft Genome of Tanacetum Coccineum: Genomic Comparison of Closely Related Tanacetum-Family Plants.</title>
        <authorList>
            <person name="Yamashiro T."/>
            <person name="Shiraishi A."/>
            <person name="Nakayama K."/>
            <person name="Satake H."/>
        </authorList>
    </citation>
    <scope>NUCLEOTIDE SEQUENCE</scope>
</reference>
<accession>A0ABQ4Y989</accession>
<evidence type="ECO:0008006" key="3">
    <source>
        <dbReference type="Google" id="ProtNLM"/>
    </source>
</evidence>
<proteinExistence type="predicted"/>
<gene>
    <name evidence="1" type="ORF">Tco_0706528</name>
</gene>
<name>A0ABQ4Y989_9ASTR</name>
<keyword evidence="2" id="KW-1185">Reference proteome</keyword>
<evidence type="ECO:0000313" key="1">
    <source>
        <dbReference type="EMBL" id="GJS73687.1"/>
    </source>
</evidence>
<evidence type="ECO:0000313" key="2">
    <source>
        <dbReference type="Proteomes" id="UP001151760"/>
    </source>
</evidence>
<dbReference type="EMBL" id="BQNB010010172">
    <property type="protein sequence ID" value="GJS73687.1"/>
    <property type="molecule type" value="Genomic_DNA"/>
</dbReference>
<comment type="caution">
    <text evidence="1">The sequence shown here is derived from an EMBL/GenBank/DDBJ whole genome shotgun (WGS) entry which is preliminary data.</text>
</comment>
<organism evidence="1 2">
    <name type="scientific">Tanacetum coccineum</name>
    <dbReference type="NCBI Taxonomy" id="301880"/>
    <lineage>
        <taxon>Eukaryota</taxon>
        <taxon>Viridiplantae</taxon>
        <taxon>Streptophyta</taxon>
        <taxon>Embryophyta</taxon>
        <taxon>Tracheophyta</taxon>
        <taxon>Spermatophyta</taxon>
        <taxon>Magnoliopsida</taxon>
        <taxon>eudicotyledons</taxon>
        <taxon>Gunneridae</taxon>
        <taxon>Pentapetalae</taxon>
        <taxon>asterids</taxon>
        <taxon>campanulids</taxon>
        <taxon>Asterales</taxon>
        <taxon>Asteraceae</taxon>
        <taxon>Asteroideae</taxon>
        <taxon>Anthemideae</taxon>
        <taxon>Anthemidinae</taxon>
        <taxon>Tanacetum</taxon>
    </lineage>
</organism>
<protein>
    <recommendedName>
        <fullName evidence="3">Beta-lactamase-related domain-containing protein</fullName>
    </recommendedName>
</protein>
<sequence>MLAYIISWFLVCEVSELLKNVMEHDAHFIAHFMDEHLRNGDGLAHLGGKSSRVFKYGYSEVGGVVNNSSQGARVVGAFGYRESKEWLLVTSSNFRGGFLVEDEALEALVILKGL</sequence>